<dbReference type="OrthoDB" id="416253at2759"/>
<protein>
    <recommendedName>
        <fullName evidence="4">NADP-dependent oxidoreductase domain-containing protein</fullName>
    </recommendedName>
</protein>
<dbReference type="PROSITE" id="PS00063">
    <property type="entry name" value="ALDOKETO_REDUCTASE_3"/>
    <property type="match status" value="1"/>
</dbReference>
<dbReference type="Pfam" id="PF00248">
    <property type="entry name" value="Aldo_ket_red"/>
    <property type="match status" value="1"/>
</dbReference>
<evidence type="ECO:0000259" key="4">
    <source>
        <dbReference type="Pfam" id="PF00248"/>
    </source>
</evidence>
<dbReference type="CDD" id="cd19071">
    <property type="entry name" value="AKR_AKR1-5-like"/>
    <property type="match status" value="1"/>
</dbReference>
<evidence type="ECO:0000256" key="2">
    <source>
        <dbReference type="PIRSR" id="PIRSR000097-2"/>
    </source>
</evidence>
<reference evidence="5 6" key="1">
    <citation type="submission" date="2019-03" db="EMBL/GenBank/DDBJ databases">
        <title>Sequencing 23 genomes of Wallemia ichthyophaga.</title>
        <authorList>
            <person name="Gostincar C."/>
        </authorList>
    </citation>
    <scope>NUCLEOTIDE SEQUENCE [LARGE SCALE GENOMIC DNA]</scope>
    <source>
        <strain evidence="5 6">EXF-5753</strain>
    </source>
</reference>
<organism evidence="5 6">
    <name type="scientific">Wallemia hederae</name>
    <dbReference type="NCBI Taxonomy" id="1540922"/>
    <lineage>
        <taxon>Eukaryota</taxon>
        <taxon>Fungi</taxon>
        <taxon>Dikarya</taxon>
        <taxon>Basidiomycota</taxon>
        <taxon>Wallemiomycotina</taxon>
        <taxon>Wallemiomycetes</taxon>
        <taxon>Wallemiales</taxon>
        <taxon>Wallemiaceae</taxon>
        <taxon>Wallemia</taxon>
    </lineage>
</organism>
<dbReference type="PIRSF" id="PIRSF000097">
    <property type="entry name" value="AKR"/>
    <property type="match status" value="1"/>
</dbReference>
<dbReference type="AlphaFoldDB" id="A0A4T0FWC2"/>
<dbReference type="PRINTS" id="PR00069">
    <property type="entry name" value="ALDKETRDTASE"/>
</dbReference>
<keyword evidence="6" id="KW-1185">Reference proteome</keyword>
<dbReference type="Gene3D" id="3.20.20.100">
    <property type="entry name" value="NADP-dependent oxidoreductase domain"/>
    <property type="match status" value="1"/>
</dbReference>
<evidence type="ECO:0000313" key="6">
    <source>
        <dbReference type="Proteomes" id="UP000310189"/>
    </source>
</evidence>
<name>A0A4T0FWC2_9BASI</name>
<feature type="binding site" evidence="2">
    <location>
        <position position="130"/>
    </location>
    <ligand>
        <name>substrate</name>
    </ligand>
</feature>
<feature type="active site" description="Proton donor" evidence="1">
    <location>
        <position position="72"/>
    </location>
</feature>
<dbReference type="InterPro" id="IPR018170">
    <property type="entry name" value="Aldo/ket_reductase_CS"/>
</dbReference>
<evidence type="ECO:0000313" key="5">
    <source>
        <dbReference type="EMBL" id="TIA92931.1"/>
    </source>
</evidence>
<feature type="domain" description="NADP-dependent oxidoreductase" evidence="4">
    <location>
        <begin position="39"/>
        <end position="307"/>
    </location>
</feature>
<comment type="caution">
    <text evidence="5">The sequence shown here is derived from an EMBL/GenBank/DDBJ whole genome shotgun (WGS) entry which is preliminary data.</text>
</comment>
<dbReference type="SUPFAM" id="SSF51430">
    <property type="entry name" value="NAD(P)-linked oxidoreductase"/>
    <property type="match status" value="1"/>
</dbReference>
<dbReference type="Proteomes" id="UP000310189">
    <property type="component" value="Unassembled WGS sequence"/>
</dbReference>
<evidence type="ECO:0000256" key="1">
    <source>
        <dbReference type="PIRSR" id="PIRSR000097-1"/>
    </source>
</evidence>
<dbReference type="GO" id="GO:0016491">
    <property type="term" value="F:oxidoreductase activity"/>
    <property type="evidence" value="ECO:0007669"/>
    <property type="project" value="InterPro"/>
</dbReference>
<evidence type="ECO:0000256" key="3">
    <source>
        <dbReference type="PIRSR" id="PIRSR000097-3"/>
    </source>
</evidence>
<proteinExistence type="predicted"/>
<dbReference type="EMBL" id="SPNW01000004">
    <property type="protein sequence ID" value="TIA92931.1"/>
    <property type="molecule type" value="Genomic_DNA"/>
</dbReference>
<dbReference type="InterPro" id="IPR020471">
    <property type="entry name" value="AKR"/>
</dbReference>
<dbReference type="InterPro" id="IPR036812">
    <property type="entry name" value="NAD(P)_OxRdtase_dom_sf"/>
</dbReference>
<accession>A0A4T0FWC2</accession>
<dbReference type="InterPro" id="IPR023210">
    <property type="entry name" value="NADP_OxRdtase_dom"/>
</dbReference>
<feature type="site" description="Lowers pKa of active site Tyr" evidence="3">
    <location>
        <position position="97"/>
    </location>
</feature>
<gene>
    <name evidence="5" type="ORF">E3P99_00361</name>
</gene>
<dbReference type="PANTHER" id="PTHR11732">
    <property type="entry name" value="ALDO/KETO REDUCTASE"/>
    <property type="match status" value="1"/>
</dbReference>
<sequence length="331" mass="36608">MITLQSTATQTPTLTLDGRASTVQPPVFTLNDGKHIPAIGYGTYKASAEEVYECVKKALHAGARHIDSAHCYGNGKSMADAIRDSGVPREDIFITSKLWGTYHTRVEQGVDDILAEMGDGIDYLDLLLMHYPVALNPHGNCSKYPTKPSGERDVLLDRKLEDTWEQLEDTVLRTSKVKSIGLSNCSIPKMEAILNSSKLRIKPAVNQVEIHPYLPEYELVEYAKQNDVLTQAYCPNGGSNSPILTHPTLQQIATRHGVNVGQVILSWLVLVRGLGALPKSYNEDRIKSNLALTHLTKEEVNAIQAISKTNHQRNFKADWGPGVRMGFADYD</sequence>